<feature type="compositionally biased region" description="Low complexity" evidence="1">
    <location>
        <begin position="274"/>
        <end position="309"/>
    </location>
</feature>
<dbReference type="PANTHER" id="PTHR31973">
    <property type="entry name" value="POLYPROTEIN, PUTATIVE-RELATED"/>
    <property type="match status" value="1"/>
</dbReference>
<dbReference type="AlphaFoldDB" id="A0A9Q1GNB1"/>
<proteinExistence type="predicted"/>
<dbReference type="PANTHER" id="PTHR31973:SF187">
    <property type="entry name" value="MUTATOR TRANSPOSASE MUDRA PROTEIN"/>
    <property type="match status" value="1"/>
</dbReference>
<evidence type="ECO:0000313" key="3">
    <source>
        <dbReference type="Proteomes" id="UP001153076"/>
    </source>
</evidence>
<accession>A0A9Q1GNB1</accession>
<dbReference type="Proteomes" id="UP001153076">
    <property type="component" value="Unassembled WGS sequence"/>
</dbReference>
<comment type="caution">
    <text evidence="2">The sequence shown here is derived from an EMBL/GenBank/DDBJ whole genome shotgun (WGS) entry which is preliminary data.</text>
</comment>
<gene>
    <name evidence="2" type="ORF">Cgig2_027332</name>
</gene>
<protein>
    <submittedName>
        <fullName evidence="2">Uncharacterized protein</fullName>
    </submittedName>
</protein>
<sequence>MDAKDIVDAVMKNYSVELKKHVARRARRIMLFQIKGRHDLSYLKLAHYIEMVKTIANAYNIWDNEEALHQLQEASRAAYAWLMKEPKEHWARYLFDKSSASVDNSLNFVESFNKVINTLREKPILNLLEGIRKQVMTWIATRKGEAESWEGKVVPTVRQKLKKIRKEAWTCDAIPNGHMQFDVQDQQGVNYVVDLNLKKWDRVRSPEEGRKRPTKSRRVRCSKCNGLHHNSLTCKSQGNKPSIRIRKRPAPSDGTGQKYRGRPRKQAPVSTVCQPSSTEPPSSQPASTQPSSSQPSSAQPSSIQPMRGN</sequence>
<organism evidence="2 3">
    <name type="scientific">Carnegiea gigantea</name>
    <dbReference type="NCBI Taxonomy" id="171969"/>
    <lineage>
        <taxon>Eukaryota</taxon>
        <taxon>Viridiplantae</taxon>
        <taxon>Streptophyta</taxon>
        <taxon>Embryophyta</taxon>
        <taxon>Tracheophyta</taxon>
        <taxon>Spermatophyta</taxon>
        <taxon>Magnoliopsida</taxon>
        <taxon>eudicotyledons</taxon>
        <taxon>Gunneridae</taxon>
        <taxon>Pentapetalae</taxon>
        <taxon>Caryophyllales</taxon>
        <taxon>Cactineae</taxon>
        <taxon>Cactaceae</taxon>
        <taxon>Cactoideae</taxon>
        <taxon>Echinocereeae</taxon>
        <taxon>Carnegiea</taxon>
    </lineage>
</organism>
<dbReference type="OrthoDB" id="1001935at2759"/>
<evidence type="ECO:0000256" key="1">
    <source>
        <dbReference type="SAM" id="MobiDB-lite"/>
    </source>
</evidence>
<feature type="region of interest" description="Disordered" evidence="1">
    <location>
        <begin position="227"/>
        <end position="309"/>
    </location>
</feature>
<name>A0A9Q1GNB1_9CARY</name>
<evidence type="ECO:0000313" key="2">
    <source>
        <dbReference type="EMBL" id="KAJ8423118.1"/>
    </source>
</evidence>
<keyword evidence="3" id="KW-1185">Reference proteome</keyword>
<dbReference type="EMBL" id="JAKOGI010002050">
    <property type="protein sequence ID" value="KAJ8423118.1"/>
    <property type="molecule type" value="Genomic_DNA"/>
</dbReference>
<feature type="compositionally biased region" description="Polar residues" evidence="1">
    <location>
        <begin position="228"/>
        <end position="240"/>
    </location>
</feature>
<reference evidence="2" key="1">
    <citation type="submission" date="2022-04" db="EMBL/GenBank/DDBJ databases">
        <title>Carnegiea gigantea Genome sequencing and assembly v2.</title>
        <authorList>
            <person name="Copetti D."/>
            <person name="Sanderson M.J."/>
            <person name="Burquez A."/>
            <person name="Wojciechowski M.F."/>
        </authorList>
    </citation>
    <scope>NUCLEOTIDE SEQUENCE</scope>
    <source>
        <strain evidence="2">SGP5-SGP5p</strain>
        <tissue evidence="2">Aerial part</tissue>
    </source>
</reference>